<evidence type="ECO:0000256" key="1">
    <source>
        <dbReference type="SAM" id="Phobius"/>
    </source>
</evidence>
<sequence length="120" mass="13106">MGSVWDFWVLLLIIATIAVLAAPLLKKWRRPSDAQEGTLLITGVSPRPDDVTGEQYVTLAGVINGPTVSEYSVYRRTAVDVADWPKMGELRPVVYSQRNPDNWQFSAAAGGPLDGGDHPQ</sequence>
<keyword evidence="3" id="KW-1185">Reference proteome</keyword>
<gene>
    <name evidence="2" type="ORF">MIU77_13340</name>
</gene>
<accession>A0ABY3TZT3</accession>
<organism evidence="2 3">
    <name type="scientific">Mycolicibacillus parakoreensis</name>
    <dbReference type="NCBI Taxonomy" id="1069221"/>
    <lineage>
        <taxon>Bacteria</taxon>
        <taxon>Bacillati</taxon>
        <taxon>Actinomycetota</taxon>
        <taxon>Actinomycetes</taxon>
        <taxon>Mycobacteriales</taxon>
        <taxon>Mycobacteriaceae</taxon>
        <taxon>Mycolicibacillus</taxon>
    </lineage>
</organism>
<dbReference type="Proteomes" id="UP001055200">
    <property type="component" value="Chromosome"/>
</dbReference>
<proteinExistence type="predicted"/>
<keyword evidence="1" id="KW-0812">Transmembrane</keyword>
<keyword evidence="1" id="KW-1133">Transmembrane helix</keyword>
<dbReference type="EMBL" id="CP092365">
    <property type="protein sequence ID" value="ULN51855.1"/>
    <property type="molecule type" value="Genomic_DNA"/>
</dbReference>
<protein>
    <submittedName>
        <fullName evidence="2">Uncharacterized protein</fullName>
    </submittedName>
</protein>
<keyword evidence="1" id="KW-0472">Membrane</keyword>
<reference evidence="2" key="1">
    <citation type="submission" date="2022-08" db="EMBL/GenBank/DDBJ databases">
        <title>Complete genome sequence of 14 non-tuberculosis mycobacteria type-strains.</title>
        <authorList>
            <person name="Igarashi Y."/>
            <person name="Osugi A."/>
            <person name="Mitarai S."/>
        </authorList>
    </citation>
    <scope>NUCLEOTIDE SEQUENCE</scope>
    <source>
        <strain evidence="2">DSM 45575</strain>
    </source>
</reference>
<evidence type="ECO:0000313" key="3">
    <source>
        <dbReference type="Proteomes" id="UP001055200"/>
    </source>
</evidence>
<name>A0ABY3TZT3_9MYCO</name>
<feature type="transmembrane region" description="Helical" evidence="1">
    <location>
        <begin position="6"/>
        <end position="25"/>
    </location>
</feature>
<evidence type="ECO:0000313" key="2">
    <source>
        <dbReference type="EMBL" id="ULN51855.1"/>
    </source>
</evidence>